<dbReference type="Proteomes" id="UP000547011">
    <property type="component" value="Unassembled WGS sequence"/>
</dbReference>
<name>A0A7W6IL30_9HYPH</name>
<dbReference type="AlphaFoldDB" id="A0A7W6IL30"/>
<dbReference type="InterPro" id="IPR027275">
    <property type="entry name" value="PRC-brl_dom"/>
</dbReference>
<reference evidence="3 4" key="1">
    <citation type="submission" date="2020-08" db="EMBL/GenBank/DDBJ databases">
        <title>Genomic Encyclopedia of Type Strains, Phase IV (KMG-IV): sequencing the most valuable type-strain genomes for metagenomic binning, comparative biology and taxonomic classification.</title>
        <authorList>
            <person name="Goeker M."/>
        </authorList>
    </citation>
    <scope>NUCLEOTIDE SEQUENCE [LARGE SCALE GENOMIC DNA]</scope>
    <source>
        <strain evidence="3 4">DSM 23447</strain>
    </source>
</reference>
<dbReference type="SUPFAM" id="SSF50346">
    <property type="entry name" value="PRC-barrel domain"/>
    <property type="match status" value="1"/>
</dbReference>
<proteinExistence type="predicted"/>
<organism evidence="3 4">
    <name type="scientific">Devosia subaequoris</name>
    <dbReference type="NCBI Taxonomy" id="395930"/>
    <lineage>
        <taxon>Bacteria</taxon>
        <taxon>Pseudomonadati</taxon>
        <taxon>Pseudomonadota</taxon>
        <taxon>Alphaproteobacteria</taxon>
        <taxon>Hyphomicrobiales</taxon>
        <taxon>Devosiaceae</taxon>
        <taxon>Devosia</taxon>
    </lineage>
</organism>
<feature type="compositionally biased region" description="Polar residues" evidence="1">
    <location>
        <begin position="180"/>
        <end position="197"/>
    </location>
</feature>
<evidence type="ECO:0000259" key="2">
    <source>
        <dbReference type="Pfam" id="PF05239"/>
    </source>
</evidence>
<evidence type="ECO:0000313" key="3">
    <source>
        <dbReference type="EMBL" id="MBB4051588.1"/>
    </source>
</evidence>
<dbReference type="Pfam" id="PF05239">
    <property type="entry name" value="PRC"/>
    <property type="match status" value="1"/>
</dbReference>
<sequence>MATAIGATMLTPVAMAQAPADPAQGDQHCQALTDLTRDQGDNLRPEWIEQSRSAVQAGDEERCLTYVDQANRALGSNGQEVDRDAAAQIVVTQPDPEVDVQQRAPLVSVTQREPQVRVNQGQPEIIVRQAAPNVRVQVPQPVITIDMPQPEIIVRMPDPDVAVTNPEPQIEVRQQPPEVSVNQPEPQVSVQAEQATQGDGEGAEVDLQRQDAQVEVQSSGEAQIDVQRQDPSIQYEAAEPNIEVQQEGEPEIRFNQTGEPQIRFEQGQVSGEDASERDNAATANAQADRDRVNQLLREDQQMEAGRALEYNVADLEGRDLRNARGIELGTVDRVILLGNRHYLVLAEGTFLGFGEREVSIPLETVSVIDGRLVMRGMTQQDIDAMPNIDSQNAEPVDGRVQIGTP</sequence>
<comment type="caution">
    <text evidence="3">The sequence shown here is derived from an EMBL/GenBank/DDBJ whole genome shotgun (WGS) entry which is preliminary data.</text>
</comment>
<evidence type="ECO:0000256" key="1">
    <source>
        <dbReference type="SAM" id="MobiDB-lite"/>
    </source>
</evidence>
<keyword evidence="4" id="KW-1185">Reference proteome</keyword>
<dbReference type="Gene3D" id="2.30.30.240">
    <property type="entry name" value="PRC-barrel domain"/>
    <property type="match status" value="1"/>
</dbReference>
<feature type="region of interest" description="Disordered" evidence="1">
    <location>
        <begin position="171"/>
        <end position="231"/>
    </location>
</feature>
<evidence type="ECO:0000313" key="4">
    <source>
        <dbReference type="Proteomes" id="UP000547011"/>
    </source>
</evidence>
<dbReference type="InterPro" id="IPR011033">
    <property type="entry name" value="PRC_barrel-like_sf"/>
</dbReference>
<protein>
    <recommendedName>
        <fullName evidence="2">PRC-barrel domain-containing protein</fullName>
    </recommendedName>
</protein>
<dbReference type="RefSeq" id="WP_183310333.1">
    <property type="nucleotide sequence ID" value="NZ_JACIEW010000002.1"/>
</dbReference>
<accession>A0A7W6IL30</accession>
<gene>
    <name evidence="3" type="ORF">GGR20_001224</name>
</gene>
<dbReference type="EMBL" id="JACIEW010000002">
    <property type="protein sequence ID" value="MBB4051588.1"/>
    <property type="molecule type" value="Genomic_DNA"/>
</dbReference>
<feature type="region of interest" description="Disordered" evidence="1">
    <location>
        <begin position="267"/>
        <end position="288"/>
    </location>
</feature>
<feature type="domain" description="PRC-barrel" evidence="2">
    <location>
        <begin position="309"/>
        <end position="378"/>
    </location>
</feature>